<comment type="cofactor">
    <cofactor evidence="6">
        <name>Mg(2+)</name>
        <dbReference type="ChEBI" id="CHEBI:18420"/>
    </cofactor>
</comment>
<feature type="binding site" evidence="6">
    <location>
        <position position="133"/>
    </location>
    <ligand>
        <name>orotate</name>
        <dbReference type="ChEBI" id="CHEBI:30839"/>
    </ligand>
</feature>
<dbReference type="InterPro" id="IPR023031">
    <property type="entry name" value="OPRT"/>
</dbReference>
<dbReference type="EMBL" id="JBIPKE010000013">
    <property type="protein sequence ID" value="MFH6982878.1"/>
    <property type="molecule type" value="Genomic_DNA"/>
</dbReference>
<feature type="binding site" evidence="6">
    <location>
        <position position="107"/>
    </location>
    <ligand>
        <name>5-phospho-alpha-D-ribose 1-diphosphate</name>
        <dbReference type="ChEBI" id="CHEBI:58017"/>
        <note>ligand shared between dimeric partners</note>
    </ligand>
</feature>
<dbReference type="Pfam" id="PF00156">
    <property type="entry name" value="Pribosyltran"/>
    <property type="match status" value="1"/>
</dbReference>
<evidence type="ECO:0000256" key="2">
    <source>
        <dbReference type="ARBA" id="ARBA00011971"/>
    </source>
</evidence>
<dbReference type="Proteomes" id="UP001610063">
    <property type="component" value="Unassembled WGS sequence"/>
</dbReference>
<evidence type="ECO:0000256" key="1">
    <source>
        <dbReference type="ARBA" id="ARBA00004889"/>
    </source>
</evidence>
<evidence type="ECO:0000256" key="4">
    <source>
        <dbReference type="ARBA" id="ARBA00022679"/>
    </source>
</evidence>
<dbReference type="CDD" id="cd06223">
    <property type="entry name" value="PRTases_typeI"/>
    <property type="match status" value="1"/>
</dbReference>
<reference evidence="8 9" key="1">
    <citation type="journal article" date="2013" name="Int. J. Syst. Evol. Microbiol.">
        <title>Marinoscillum luteum sp. nov., isolated from marine sediment.</title>
        <authorList>
            <person name="Cha I.T."/>
            <person name="Park S.J."/>
            <person name="Kim S.J."/>
            <person name="Kim J.G."/>
            <person name="Jung M.Y."/>
            <person name="Shin K.S."/>
            <person name="Kwon K.K."/>
            <person name="Yang S.H."/>
            <person name="Seo Y.S."/>
            <person name="Rhee S.K."/>
        </authorList>
    </citation>
    <scope>NUCLEOTIDE SEQUENCE [LARGE SCALE GENOMIC DNA]</scope>
    <source>
        <strain evidence="8 9">KCTC 23939</strain>
    </source>
</reference>
<evidence type="ECO:0000256" key="5">
    <source>
        <dbReference type="ARBA" id="ARBA00022975"/>
    </source>
</evidence>
<dbReference type="RefSeq" id="WP_395416509.1">
    <property type="nucleotide sequence ID" value="NZ_JBIPKE010000013.1"/>
</dbReference>
<dbReference type="PANTHER" id="PTHR19278:SF9">
    <property type="entry name" value="URIDINE 5'-MONOPHOSPHATE SYNTHASE"/>
    <property type="match status" value="1"/>
</dbReference>
<proteinExistence type="inferred from homology"/>
<comment type="pathway">
    <text evidence="1 6">Pyrimidine metabolism; UMP biosynthesis via de novo pathway; UMP from orotate: step 1/2.</text>
</comment>
<evidence type="ECO:0000256" key="3">
    <source>
        <dbReference type="ARBA" id="ARBA00022676"/>
    </source>
</evidence>
<sequence>MPVQQYDNQVAKEIAKALLNIEAIKISPKAPFTWASGWKSPIYCDNRLSLSYPETRSLVKNYLAKVIREKFPNAECIAGVATAGIPQGALVADALDLPFIYIRSTTKGHGMENQIEGVASKGTKVVLIEDLVSTGGSSLQAAEAVRTVGMEVLGMVAIFTYGFGISEENFKDHHVDLWYLSDYSTMIAAMLADGSIAPDQEATLQAWRSNPAQWNQ</sequence>
<evidence type="ECO:0000313" key="9">
    <source>
        <dbReference type="Proteomes" id="UP001610063"/>
    </source>
</evidence>
<keyword evidence="9" id="KW-1185">Reference proteome</keyword>
<dbReference type="HAMAP" id="MF_01208">
    <property type="entry name" value="PyrE"/>
    <property type="match status" value="1"/>
</dbReference>
<accession>A0ABW7N5M6</accession>
<feature type="binding site" evidence="6">
    <location>
        <position position="109"/>
    </location>
    <ligand>
        <name>5-phospho-alpha-D-ribose 1-diphosphate</name>
        <dbReference type="ChEBI" id="CHEBI:58017"/>
        <note>ligand shared between dimeric partners</note>
    </ligand>
</feature>
<keyword evidence="5 6" id="KW-0665">Pyrimidine biosynthesis</keyword>
<comment type="subunit">
    <text evidence="6">Homodimer.</text>
</comment>
<feature type="binding site" evidence="6">
    <location>
        <position position="103"/>
    </location>
    <ligand>
        <name>5-phospho-alpha-D-ribose 1-diphosphate</name>
        <dbReference type="ChEBI" id="CHEBI:58017"/>
        <note>ligand shared between dimeric partners</note>
    </ligand>
</feature>
<dbReference type="InterPro" id="IPR000836">
    <property type="entry name" value="PRTase_dom"/>
</dbReference>
<evidence type="ECO:0000256" key="6">
    <source>
        <dbReference type="HAMAP-Rule" id="MF_01208"/>
    </source>
</evidence>
<gene>
    <name evidence="6 8" type="primary">pyrE</name>
    <name evidence="8" type="ORF">ACHKAR_05490</name>
</gene>
<comment type="catalytic activity">
    <reaction evidence="6">
        <text>orotidine 5'-phosphate + diphosphate = orotate + 5-phospho-alpha-D-ribose 1-diphosphate</text>
        <dbReference type="Rhea" id="RHEA:10380"/>
        <dbReference type="ChEBI" id="CHEBI:30839"/>
        <dbReference type="ChEBI" id="CHEBI:33019"/>
        <dbReference type="ChEBI" id="CHEBI:57538"/>
        <dbReference type="ChEBI" id="CHEBI:58017"/>
        <dbReference type="EC" id="2.4.2.10"/>
    </reaction>
</comment>
<evidence type="ECO:0000313" key="8">
    <source>
        <dbReference type="EMBL" id="MFH6982878.1"/>
    </source>
</evidence>
<dbReference type="NCBIfam" id="TIGR00336">
    <property type="entry name" value="pyrE"/>
    <property type="match status" value="1"/>
</dbReference>
<protein>
    <recommendedName>
        <fullName evidence="2 6">Orotate phosphoribosyltransferase</fullName>
        <shortName evidence="6">OPRT</shortName>
        <shortName evidence="6">OPRTase</shortName>
        <ecNumber evidence="2 6">2.4.2.10</ecNumber>
    </recommendedName>
</protein>
<feature type="binding site" description="in other chain" evidence="6">
    <location>
        <begin position="129"/>
        <end position="137"/>
    </location>
    <ligand>
        <name>5-phospho-alpha-D-ribose 1-diphosphate</name>
        <dbReference type="ChEBI" id="CHEBI:58017"/>
        <note>ligand shared between dimeric partners</note>
    </ligand>
</feature>
<comment type="caution">
    <text evidence="6">Lacks conserved residue(s) required for the propagation of feature annotation.</text>
</comment>
<keyword evidence="3 6" id="KW-0328">Glycosyltransferase</keyword>
<dbReference type="InterPro" id="IPR029057">
    <property type="entry name" value="PRTase-like"/>
</dbReference>
<feature type="domain" description="Phosphoribosyltransferase" evidence="7">
    <location>
        <begin position="58"/>
        <end position="171"/>
    </location>
</feature>
<name>A0ABW7N5M6_9BACT</name>
<dbReference type="SUPFAM" id="SSF53271">
    <property type="entry name" value="PRTase-like"/>
    <property type="match status" value="1"/>
</dbReference>
<comment type="caution">
    <text evidence="8">The sequence shown here is derived from an EMBL/GenBank/DDBJ whole genome shotgun (WGS) entry which is preliminary data.</text>
</comment>
<organism evidence="8 9">
    <name type="scientific">Marinoscillum luteum</name>
    <dbReference type="NCBI Taxonomy" id="861051"/>
    <lineage>
        <taxon>Bacteria</taxon>
        <taxon>Pseudomonadati</taxon>
        <taxon>Bacteroidota</taxon>
        <taxon>Cytophagia</taxon>
        <taxon>Cytophagales</taxon>
        <taxon>Reichenbachiellaceae</taxon>
        <taxon>Marinoscillum</taxon>
    </lineage>
</organism>
<keyword evidence="6" id="KW-0460">Magnesium</keyword>
<dbReference type="InterPro" id="IPR004467">
    <property type="entry name" value="Or_phspho_trans_dom"/>
</dbReference>
<dbReference type="GO" id="GO:0004588">
    <property type="term" value="F:orotate phosphoribosyltransferase activity"/>
    <property type="evidence" value="ECO:0007669"/>
    <property type="project" value="UniProtKB-EC"/>
</dbReference>
<dbReference type="PANTHER" id="PTHR19278">
    <property type="entry name" value="OROTATE PHOSPHORIBOSYLTRANSFERASE"/>
    <property type="match status" value="1"/>
</dbReference>
<comment type="function">
    <text evidence="6">Catalyzes the transfer of a ribosyl phosphate group from 5-phosphoribose 1-diphosphate to orotate, leading to the formation of orotidine monophosphate (OMP).</text>
</comment>
<dbReference type="EC" id="2.4.2.10" evidence="2 6"/>
<evidence type="ECO:0000259" key="7">
    <source>
        <dbReference type="Pfam" id="PF00156"/>
    </source>
</evidence>
<comment type="similarity">
    <text evidence="6">Belongs to the purine/pyrimidine phosphoribosyltransferase family. PyrE subfamily.</text>
</comment>
<dbReference type="Gene3D" id="3.40.50.2020">
    <property type="match status" value="1"/>
</dbReference>
<keyword evidence="4 6" id="KW-0808">Transferase</keyword>